<proteinExistence type="predicted"/>
<protein>
    <recommendedName>
        <fullName evidence="3">Shisa N-terminal domain-containing protein</fullName>
    </recommendedName>
</protein>
<dbReference type="AlphaFoldDB" id="A0A814J4E6"/>
<feature type="chain" id="PRO_5032684506" description="Shisa N-terminal domain-containing protein" evidence="2">
    <location>
        <begin position="27"/>
        <end position="186"/>
    </location>
</feature>
<evidence type="ECO:0000256" key="1">
    <source>
        <dbReference type="SAM" id="Phobius"/>
    </source>
</evidence>
<evidence type="ECO:0000259" key="3">
    <source>
        <dbReference type="Pfam" id="PF13908"/>
    </source>
</evidence>
<dbReference type="Pfam" id="PF13908">
    <property type="entry name" value="Shisa_N"/>
    <property type="match status" value="1"/>
</dbReference>
<evidence type="ECO:0000313" key="4">
    <source>
        <dbReference type="EMBL" id="CAF1033052.1"/>
    </source>
</evidence>
<dbReference type="EMBL" id="CAJNOC010004770">
    <property type="protein sequence ID" value="CAF1033052.1"/>
    <property type="molecule type" value="Genomic_DNA"/>
</dbReference>
<dbReference type="Proteomes" id="UP000663879">
    <property type="component" value="Unassembled WGS sequence"/>
</dbReference>
<evidence type="ECO:0000313" key="5">
    <source>
        <dbReference type="Proteomes" id="UP000663879"/>
    </source>
</evidence>
<evidence type="ECO:0000256" key="2">
    <source>
        <dbReference type="SAM" id="SignalP"/>
    </source>
</evidence>
<keyword evidence="1" id="KW-1133">Transmembrane helix</keyword>
<sequence length="186" mass="21506">MHKFIKNSQVFTSILIFFSLLDYINAEICKLNNVEVENCGDFYCCGNCTSLYCCSYAKLRFNQTICRFSSPTPRLLTSSTTSSGQYDESFFFSIWFWIIIFFLIFPLMICLAICKALIQKKFEFNTTNNNVNTFYNFPNSNASPNTGINFDELYQHDDLPPSYSTLNLKINSTALVYPVKRKEQDS</sequence>
<gene>
    <name evidence="4" type="ORF">OXX778_LOCUS17966</name>
</gene>
<comment type="caution">
    <text evidence="4">The sequence shown here is derived from an EMBL/GenBank/DDBJ whole genome shotgun (WGS) entry which is preliminary data.</text>
</comment>
<keyword evidence="5" id="KW-1185">Reference proteome</keyword>
<feature type="transmembrane region" description="Helical" evidence="1">
    <location>
        <begin position="94"/>
        <end position="118"/>
    </location>
</feature>
<organism evidence="4 5">
    <name type="scientific">Brachionus calyciflorus</name>
    <dbReference type="NCBI Taxonomy" id="104777"/>
    <lineage>
        <taxon>Eukaryota</taxon>
        <taxon>Metazoa</taxon>
        <taxon>Spiralia</taxon>
        <taxon>Gnathifera</taxon>
        <taxon>Rotifera</taxon>
        <taxon>Eurotatoria</taxon>
        <taxon>Monogononta</taxon>
        <taxon>Pseudotrocha</taxon>
        <taxon>Ploima</taxon>
        <taxon>Brachionidae</taxon>
        <taxon>Brachionus</taxon>
    </lineage>
</organism>
<keyword evidence="1" id="KW-0472">Membrane</keyword>
<reference evidence="4" key="1">
    <citation type="submission" date="2021-02" db="EMBL/GenBank/DDBJ databases">
        <authorList>
            <person name="Nowell W R."/>
        </authorList>
    </citation>
    <scope>NUCLEOTIDE SEQUENCE</scope>
    <source>
        <strain evidence="4">Ploen Becks lab</strain>
    </source>
</reference>
<name>A0A814J4E6_9BILA</name>
<feature type="signal peptide" evidence="2">
    <location>
        <begin position="1"/>
        <end position="26"/>
    </location>
</feature>
<keyword evidence="1" id="KW-0812">Transmembrane</keyword>
<feature type="domain" description="Shisa N-terminal" evidence="3">
    <location>
        <begin position="36"/>
        <end position="67"/>
    </location>
</feature>
<dbReference type="InterPro" id="IPR053891">
    <property type="entry name" value="Shisa_N"/>
</dbReference>
<accession>A0A814J4E6</accession>
<keyword evidence="2" id="KW-0732">Signal</keyword>